<dbReference type="Gene3D" id="2.40.70.10">
    <property type="entry name" value="Acid Proteases"/>
    <property type="match status" value="1"/>
</dbReference>
<dbReference type="SUPFAM" id="SSF56672">
    <property type="entry name" value="DNA/RNA polymerases"/>
    <property type="match status" value="1"/>
</dbReference>
<dbReference type="CDD" id="cd09274">
    <property type="entry name" value="RNase_HI_RT_Ty3"/>
    <property type="match status" value="1"/>
</dbReference>
<protein>
    <recommendedName>
        <fullName evidence="1">Reverse transcriptase/retrotransposon-derived protein RNase H-like domain-containing protein</fullName>
    </recommendedName>
</protein>
<evidence type="ECO:0000313" key="3">
    <source>
        <dbReference type="Proteomes" id="UP001396334"/>
    </source>
</evidence>
<evidence type="ECO:0000313" key="2">
    <source>
        <dbReference type="EMBL" id="KAK9017028.1"/>
    </source>
</evidence>
<comment type="caution">
    <text evidence="2">The sequence shown here is derived from an EMBL/GenBank/DDBJ whole genome shotgun (WGS) entry which is preliminary data.</text>
</comment>
<dbReference type="InterPro" id="IPR043502">
    <property type="entry name" value="DNA/RNA_pol_sf"/>
</dbReference>
<dbReference type="Proteomes" id="UP001396334">
    <property type="component" value="Unassembled WGS sequence"/>
</dbReference>
<keyword evidence="3" id="KW-1185">Reference proteome</keyword>
<dbReference type="PANTHER" id="PTHR34072">
    <property type="entry name" value="ENZYMATIC POLYPROTEIN-RELATED"/>
    <property type="match status" value="1"/>
</dbReference>
<dbReference type="InterPro" id="IPR021109">
    <property type="entry name" value="Peptidase_aspartic_dom_sf"/>
</dbReference>
<feature type="domain" description="Reverse transcriptase/retrotransposon-derived protein RNase H-like" evidence="1">
    <location>
        <begin position="454"/>
        <end position="546"/>
    </location>
</feature>
<evidence type="ECO:0000259" key="1">
    <source>
        <dbReference type="Pfam" id="PF17919"/>
    </source>
</evidence>
<reference evidence="2 3" key="1">
    <citation type="journal article" date="2024" name="G3 (Bethesda)">
        <title>Genome assembly of Hibiscus sabdariffa L. provides insights into metabolisms of medicinal natural products.</title>
        <authorList>
            <person name="Kim T."/>
        </authorList>
    </citation>
    <scope>NUCLEOTIDE SEQUENCE [LARGE SCALE GENOMIC DNA]</scope>
    <source>
        <strain evidence="2">TK-2024</strain>
        <tissue evidence="2">Old leaves</tissue>
    </source>
</reference>
<accession>A0ABR2RVL2</accession>
<dbReference type="PANTHER" id="PTHR34072:SF57">
    <property type="entry name" value="RNA-DIRECTED DNA POLYMERASE"/>
    <property type="match status" value="1"/>
</dbReference>
<proteinExistence type="predicted"/>
<dbReference type="Gene3D" id="3.10.20.370">
    <property type="match status" value="1"/>
</dbReference>
<sequence length="660" mass="75237">MADQTIRELAVAPAVQQPLCITFPQGDTPFQLKTGLIHLLPTFHGLSSESPHKHLFEFHLVCSSMKPQGVSEDQIKLCAFPFSLSGIDKEWLFYLPPNSITTWTDLNSKFLDRLSEQTLIQYFYEGLLPMEMKMIEAASGGAIFNMMPTQAKELISTMAANSQQFGAISEPNRRVHEEETTQPKPCEICTMIDHPTDCCPTLQEETVNAVGKFPGSTQRPYNPHEGVLENVLVKVNELIFPVDFYVIDMENDRTNTSPEILLGRPFLGTADTKIESINFVDIFEPAINEFVEANFVESCRDYDDSDDAPQVELKELPTHLKYAFLGDNNTLPVIVSNKLSKREEDDLVEVLRIHKEAIGWTIADIKGLSPSTCMHKIKVEEDAKPSPKGQRRLNPPMMEVSSKYRWHLKIKRKRRSHALSEHSPIDACPSDYDFSKIAQPLCNLLQKDQIFNFNSDCKESWDTLKEKLVSAPIVQPPNWDHPFELMCDASDTTVGAVLGQKIGKEPHVIAYASRTLDSAQKNYSTTKKELLAIVFALEKFRSNLLEFNLEIKDKKGRENLVADHLSQIPISSSDPPIKEEFLDEHLMVTHKGKMSWFADMMNYLVTGKVPTHLPRSTINRIKKDSRFYVWDDPYLWKHCFDQVIRRCIAEDEVWYTKGDH</sequence>
<dbReference type="InterPro" id="IPR041577">
    <property type="entry name" value="RT_RNaseH_2"/>
</dbReference>
<gene>
    <name evidence="2" type="ORF">V6N11_079515</name>
</gene>
<dbReference type="Pfam" id="PF17919">
    <property type="entry name" value="RT_RNaseH_2"/>
    <property type="match status" value="1"/>
</dbReference>
<organism evidence="2 3">
    <name type="scientific">Hibiscus sabdariffa</name>
    <name type="common">roselle</name>
    <dbReference type="NCBI Taxonomy" id="183260"/>
    <lineage>
        <taxon>Eukaryota</taxon>
        <taxon>Viridiplantae</taxon>
        <taxon>Streptophyta</taxon>
        <taxon>Embryophyta</taxon>
        <taxon>Tracheophyta</taxon>
        <taxon>Spermatophyta</taxon>
        <taxon>Magnoliopsida</taxon>
        <taxon>eudicotyledons</taxon>
        <taxon>Gunneridae</taxon>
        <taxon>Pentapetalae</taxon>
        <taxon>rosids</taxon>
        <taxon>malvids</taxon>
        <taxon>Malvales</taxon>
        <taxon>Malvaceae</taxon>
        <taxon>Malvoideae</taxon>
        <taxon>Hibiscus</taxon>
    </lineage>
</organism>
<name>A0ABR2RVL2_9ROSI</name>
<dbReference type="EMBL" id="JBBPBN010000020">
    <property type="protein sequence ID" value="KAK9017028.1"/>
    <property type="molecule type" value="Genomic_DNA"/>
</dbReference>